<dbReference type="PANTHER" id="PTHR46481">
    <property type="entry name" value="ZINC FINGER BED DOMAIN-CONTAINING PROTEIN 4"/>
    <property type="match status" value="1"/>
</dbReference>
<dbReference type="PROSITE" id="PS50808">
    <property type="entry name" value="ZF_BED"/>
    <property type="match status" value="1"/>
</dbReference>
<protein>
    <recommendedName>
        <fullName evidence="11">BED-type domain-containing protein</fullName>
    </recommendedName>
</protein>
<comment type="caution">
    <text evidence="12">The sequence shown here is derived from an EMBL/GenBank/DDBJ whole genome shotgun (WGS) entry which is preliminary data.</text>
</comment>
<evidence type="ECO:0000259" key="11">
    <source>
        <dbReference type="PROSITE" id="PS50808"/>
    </source>
</evidence>
<feature type="domain" description="BED-type" evidence="11">
    <location>
        <begin position="57"/>
        <end position="116"/>
    </location>
</feature>
<evidence type="ECO:0000256" key="5">
    <source>
        <dbReference type="ARBA" id="ARBA00022833"/>
    </source>
</evidence>
<keyword evidence="8" id="KW-0804">Transcription</keyword>
<keyword evidence="5" id="KW-0862">Zinc</keyword>
<dbReference type="SMART" id="SM00614">
    <property type="entry name" value="ZnF_BED"/>
    <property type="match status" value="1"/>
</dbReference>
<name>A0A922AL99_CARIL</name>
<reference evidence="12" key="1">
    <citation type="submission" date="2021-01" db="EMBL/GenBank/DDBJ databases">
        <authorList>
            <person name="Lovell J.T."/>
            <person name="Bentley N."/>
            <person name="Bhattarai G."/>
            <person name="Jenkins J.W."/>
            <person name="Sreedasyam A."/>
            <person name="Alarcon Y."/>
            <person name="Bock C."/>
            <person name="Boston L."/>
            <person name="Carlson J."/>
            <person name="Cervantes K."/>
            <person name="Clermont K."/>
            <person name="Krom N."/>
            <person name="Kubenka K."/>
            <person name="Mamidi S."/>
            <person name="Mattison C."/>
            <person name="Monteros M."/>
            <person name="Pisani C."/>
            <person name="Plott C."/>
            <person name="Rajasekar S."/>
            <person name="Rhein H.S."/>
            <person name="Rohla C."/>
            <person name="Song M."/>
            <person name="Hilaire R.S."/>
            <person name="Shu S."/>
            <person name="Wells L."/>
            <person name="Wang X."/>
            <person name="Webber J."/>
            <person name="Heerema R.J."/>
            <person name="Klein P."/>
            <person name="Conner P."/>
            <person name="Grauke L."/>
            <person name="Grimwood J."/>
            <person name="Schmutz J."/>
            <person name="Randall J.J."/>
        </authorList>
    </citation>
    <scope>NUCLEOTIDE SEQUENCE</scope>
    <source>
        <tissue evidence="12">Leaf</tissue>
    </source>
</reference>
<dbReference type="InterPro" id="IPR025525">
    <property type="entry name" value="hAT-like_transposase_RNase-H"/>
</dbReference>
<gene>
    <name evidence="12" type="ORF">I3842_13G090600</name>
</gene>
<dbReference type="InterPro" id="IPR008906">
    <property type="entry name" value="HATC_C_dom"/>
</dbReference>
<organism evidence="12 13">
    <name type="scientific">Carya illinoinensis</name>
    <name type="common">Pecan</name>
    <dbReference type="NCBI Taxonomy" id="32201"/>
    <lineage>
        <taxon>Eukaryota</taxon>
        <taxon>Viridiplantae</taxon>
        <taxon>Streptophyta</taxon>
        <taxon>Embryophyta</taxon>
        <taxon>Tracheophyta</taxon>
        <taxon>Spermatophyta</taxon>
        <taxon>Magnoliopsida</taxon>
        <taxon>eudicotyledons</taxon>
        <taxon>Gunneridae</taxon>
        <taxon>Pentapetalae</taxon>
        <taxon>rosids</taxon>
        <taxon>fabids</taxon>
        <taxon>Fagales</taxon>
        <taxon>Juglandaceae</taxon>
        <taxon>Carya</taxon>
    </lineage>
</organism>
<dbReference type="Pfam" id="PF02892">
    <property type="entry name" value="zf-BED"/>
    <property type="match status" value="1"/>
</dbReference>
<dbReference type="PANTHER" id="PTHR46481:SF7">
    <property type="entry name" value="ZINC FINGER BED DOMAIN-CONTAINING PROTEIN RICESLEEPER 2-LIKE"/>
    <property type="match status" value="1"/>
</dbReference>
<evidence type="ECO:0000256" key="3">
    <source>
        <dbReference type="ARBA" id="ARBA00022723"/>
    </source>
</evidence>
<proteinExistence type="predicted"/>
<comment type="subcellular location">
    <subcellularLocation>
        <location evidence="1">Nucleus</location>
    </subcellularLocation>
</comment>
<dbReference type="GO" id="GO:0003677">
    <property type="term" value="F:DNA binding"/>
    <property type="evidence" value="ECO:0007669"/>
    <property type="project" value="UniProtKB-KW"/>
</dbReference>
<comment type="subunit">
    <text evidence="2">Homodimer.</text>
</comment>
<keyword evidence="7" id="KW-0238">DNA-binding</keyword>
<sequence>MKSQMEPMECSDGVVNAGTTTSAADYSPDFYSPDFDSPMPPIMEDVDSRGTSYGRPPLKSKAWAHFTRAKDGDPNSPKASCNYCGRSYKCHSKKQGTSSMLHHLTICKHYRARQSRLAASKSKLICELKKDGDSTTASLAIDKCVEKKIRAAIARMIIVDGLPFRFVEGQGFRDFMRTIDSKFPIPSCFTVMRDCVKLYLLEKEKLRNLFTTSGQRVCLTTSMWTSTQNLNYICITGHFIGNDWKLNRRIMNFCKVPNYEGVTIGRVIESCLLDFGIDNIFTITVDSTTSNDTAIDYIRRRTKYKVGTILDNEFIHMRCCAHSLNLIMTEGVKDVNESIVKVRNAVAYVKSTPSRFDKFKSCVEMQKIQSKGLCLDVPNRWNSTSMMLDVAEKCQSAFELLQESDGQFVHHLSGDERGRPGLGPPDCNDWDNVRVTVKFLKIFYDVALRISGSLHANSHLYFHELSVVHQHLQALCESSDNLLQSMAERFKANFEKYWVDFEKVNLMLFVAAVLDPRYKLDALEFWFTEVVGIEQATELVAKLRRVIDRLYDQYTKFGGDICGVELSGAEPQSSSISINSSKQGFLNFMSRYYKIRTSQNNVECKSELDQYLTDDIEAPNENFDILNWWKLKSTKYPILAQIAKLVLAVPISTIDSESSLSTNGQVLDHFRSSLSPTTVEAIICAQNWLKEAPPIGYDTRDVMVDAESYKLESEISLRNILHDDD</sequence>
<keyword evidence="9" id="KW-0539">Nucleus</keyword>
<evidence type="ECO:0000313" key="12">
    <source>
        <dbReference type="EMBL" id="KAG6681396.1"/>
    </source>
</evidence>
<dbReference type="GO" id="GO:0005634">
    <property type="term" value="C:nucleus"/>
    <property type="evidence" value="ECO:0007669"/>
    <property type="project" value="UniProtKB-SubCell"/>
</dbReference>
<evidence type="ECO:0000256" key="4">
    <source>
        <dbReference type="ARBA" id="ARBA00022771"/>
    </source>
</evidence>
<dbReference type="InterPro" id="IPR052035">
    <property type="entry name" value="ZnF_BED_domain_contain"/>
</dbReference>
<keyword evidence="3" id="KW-0479">Metal-binding</keyword>
<dbReference type="Proteomes" id="UP000811246">
    <property type="component" value="Chromosome 13"/>
</dbReference>
<evidence type="ECO:0000256" key="2">
    <source>
        <dbReference type="ARBA" id="ARBA00011738"/>
    </source>
</evidence>
<dbReference type="GO" id="GO:0008270">
    <property type="term" value="F:zinc ion binding"/>
    <property type="evidence" value="ECO:0007669"/>
    <property type="project" value="UniProtKB-KW"/>
</dbReference>
<keyword evidence="6" id="KW-0805">Transcription regulation</keyword>
<evidence type="ECO:0000256" key="6">
    <source>
        <dbReference type="ARBA" id="ARBA00023015"/>
    </source>
</evidence>
<dbReference type="InterPro" id="IPR003656">
    <property type="entry name" value="Znf_BED"/>
</dbReference>
<dbReference type="GO" id="GO:0046983">
    <property type="term" value="F:protein dimerization activity"/>
    <property type="evidence" value="ECO:0007669"/>
    <property type="project" value="InterPro"/>
</dbReference>
<evidence type="ECO:0000256" key="9">
    <source>
        <dbReference type="ARBA" id="ARBA00023242"/>
    </source>
</evidence>
<evidence type="ECO:0000256" key="8">
    <source>
        <dbReference type="ARBA" id="ARBA00023163"/>
    </source>
</evidence>
<keyword evidence="4 10" id="KW-0863">Zinc-finger</keyword>
<dbReference type="Pfam" id="PF14372">
    <property type="entry name" value="hAT-like_RNase-H"/>
    <property type="match status" value="1"/>
</dbReference>
<evidence type="ECO:0000256" key="10">
    <source>
        <dbReference type="PROSITE-ProRule" id="PRU00027"/>
    </source>
</evidence>
<evidence type="ECO:0000313" key="13">
    <source>
        <dbReference type="Proteomes" id="UP000811246"/>
    </source>
</evidence>
<evidence type="ECO:0000256" key="1">
    <source>
        <dbReference type="ARBA" id="ARBA00004123"/>
    </source>
</evidence>
<dbReference type="Pfam" id="PF05699">
    <property type="entry name" value="Dimer_Tnp_hAT"/>
    <property type="match status" value="1"/>
</dbReference>
<evidence type="ECO:0000256" key="7">
    <source>
        <dbReference type="ARBA" id="ARBA00023125"/>
    </source>
</evidence>
<dbReference type="AlphaFoldDB" id="A0A922AL99"/>
<dbReference type="EMBL" id="CM031837">
    <property type="protein sequence ID" value="KAG6681396.1"/>
    <property type="molecule type" value="Genomic_DNA"/>
</dbReference>
<accession>A0A922AL99</accession>